<dbReference type="PROSITE" id="PS50011">
    <property type="entry name" value="PROTEIN_KINASE_DOM"/>
    <property type="match status" value="1"/>
</dbReference>
<dbReference type="InterPro" id="IPR013210">
    <property type="entry name" value="LRR_N_plant-typ"/>
</dbReference>
<evidence type="ECO:0000256" key="3">
    <source>
        <dbReference type="ARBA" id="ARBA00022614"/>
    </source>
</evidence>
<dbReference type="InterPro" id="IPR017441">
    <property type="entry name" value="Protein_kinase_ATP_BS"/>
</dbReference>
<keyword evidence="4 13" id="KW-0812">Transmembrane</keyword>
<feature type="domain" description="Protein kinase" evidence="15">
    <location>
        <begin position="324"/>
        <end position="594"/>
    </location>
</feature>
<evidence type="ECO:0000256" key="6">
    <source>
        <dbReference type="ARBA" id="ARBA00022737"/>
    </source>
</evidence>
<evidence type="ECO:0000256" key="1">
    <source>
        <dbReference type="ARBA" id="ARBA00004370"/>
    </source>
</evidence>
<organism evidence="16 17">
    <name type="scientific">Cuscuta europaea</name>
    <name type="common">European dodder</name>
    <dbReference type="NCBI Taxonomy" id="41803"/>
    <lineage>
        <taxon>Eukaryota</taxon>
        <taxon>Viridiplantae</taxon>
        <taxon>Streptophyta</taxon>
        <taxon>Embryophyta</taxon>
        <taxon>Tracheophyta</taxon>
        <taxon>Spermatophyta</taxon>
        <taxon>Magnoliopsida</taxon>
        <taxon>eudicotyledons</taxon>
        <taxon>Gunneridae</taxon>
        <taxon>Pentapetalae</taxon>
        <taxon>asterids</taxon>
        <taxon>lamiids</taxon>
        <taxon>Solanales</taxon>
        <taxon>Convolvulaceae</taxon>
        <taxon>Cuscuteae</taxon>
        <taxon>Cuscuta</taxon>
        <taxon>Cuscuta subgen. Cuscuta</taxon>
    </lineage>
</organism>
<reference evidence="16" key="1">
    <citation type="submission" date="2022-07" db="EMBL/GenBank/DDBJ databases">
        <authorList>
            <person name="Macas J."/>
            <person name="Novak P."/>
            <person name="Neumann P."/>
        </authorList>
    </citation>
    <scope>NUCLEOTIDE SEQUENCE</scope>
</reference>
<evidence type="ECO:0000256" key="2">
    <source>
        <dbReference type="ARBA" id="ARBA00022553"/>
    </source>
</evidence>
<dbReference type="FunFam" id="1.10.510.10:FF:000095">
    <property type="entry name" value="protein STRUBBELIG-RECEPTOR FAMILY 8"/>
    <property type="match status" value="1"/>
</dbReference>
<evidence type="ECO:0000256" key="4">
    <source>
        <dbReference type="ARBA" id="ARBA00022692"/>
    </source>
</evidence>
<dbReference type="InterPro" id="IPR011009">
    <property type="entry name" value="Kinase-like_dom_sf"/>
</dbReference>
<dbReference type="GO" id="GO:0005524">
    <property type="term" value="F:ATP binding"/>
    <property type="evidence" value="ECO:0007669"/>
    <property type="project" value="UniProtKB-UniRule"/>
</dbReference>
<evidence type="ECO:0000313" key="17">
    <source>
        <dbReference type="Proteomes" id="UP001152484"/>
    </source>
</evidence>
<dbReference type="OrthoDB" id="676979at2759"/>
<evidence type="ECO:0000256" key="5">
    <source>
        <dbReference type="ARBA" id="ARBA00022729"/>
    </source>
</evidence>
<dbReference type="SUPFAM" id="SSF56112">
    <property type="entry name" value="Protein kinase-like (PK-like)"/>
    <property type="match status" value="1"/>
</dbReference>
<dbReference type="AlphaFoldDB" id="A0A9P0ZS46"/>
<dbReference type="Pfam" id="PF13855">
    <property type="entry name" value="LRR_8"/>
    <property type="match status" value="1"/>
</dbReference>
<evidence type="ECO:0000313" key="16">
    <source>
        <dbReference type="EMBL" id="CAH9110227.1"/>
    </source>
</evidence>
<comment type="subcellular location">
    <subcellularLocation>
        <location evidence="1">Membrane</location>
    </subcellularLocation>
</comment>
<evidence type="ECO:0000256" key="8">
    <source>
        <dbReference type="ARBA" id="ARBA00022840"/>
    </source>
</evidence>
<sequence>MGSKFIFLAIMYWGSLFCLTRAEPNEDKQALLDFINNIHHSRELNWNEQAFACQSWVGVTCNHDKSRIISVRLPGIGMVGSIPTNSLSRLSALQILSLRSNHISGLFPYDLLKLENLTMLSLQSNNFHGPLPASLSVWRSIYVLDLSNNAFNGSIPSAMTDLTHLTVLNLANNTFSGDIPDLNLPSLQILNLSHNNLTGNVPQSLDRFPNSAFAGNQLSREILFTPAPSVLPPGFLPNKKSKKLSEYVLLGITIGVCGLGFVVISVLLILSCSRKEDDNGIPAKPLKRDESLSKVAYRKTQNEKGNVVFFDGCNLSFDLEDLLRASAEIIGKGTFGTTYKVALEDATTVVVKRLKEVSVRKREFVQQMEAIGNIKHENVVPLRAYYYSKDDKLIVHDYYSRGSVFSMLHSKRGEGWIPLDWETRVRIAIGAARGIAYIHGQHRRMLVHGSIKSSNIFLNSEQYGCISDLGLAKLINPIDPPPIIRTAGYHPPDSRKVTQESDVYNFGVFLLELLTRKCPAYTTCGNNEVVDLVRWVHSVVREEWTAEVFDVELLKCPNIEEEMVEMLQIGMCCVARIPVQRPNMSDVVTMVEGIGRMNTGTQPSTEDSTPVLTPPMADIKSSYPH</sequence>
<comment type="caution">
    <text evidence="16">The sequence shown here is derived from an EMBL/GenBank/DDBJ whole genome shotgun (WGS) entry which is preliminary data.</text>
</comment>
<dbReference type="InterPro" id="IPR032675">
    <property type="entry name" value="LRR_dom_sf"/>
</dbReference>
<proteinExistence type="predicted"/>
<evidence type="ECO:0000256" key="13">
    <source>
        <dbReference type="SAM" id="Phobius"/>
    </source>
</evidence>
<evidence type="ECO:0000256" key="10">
    <source>
        <dbReference type="ARBA" id="ARBA00023136"/>
    </source>
</evidence>
<dbReference type="Gene3D" id="1.10.510.10">
    <property type="entry name" value="Transferase(Phosphotransferase) domain 1"/>
    <property type="match status" value="1"/>
</dbReference>
<keyword evidence="9 13" id="KW-1133">Transmembrane helix</keyword>
<protein>
    <recommendedName>
        <fullName evidence="15">Protein kinase domain-containing protein</fullName>
    </recommendedName>
</protein>
<dbReference type="Gene3D" id="3.30.200.20">
    <property type="entry name" value="Phosphorylase Kinase, domain 1"/>
    <property type="match status" value="1"/>
</dbReference>
<dbReference type="GO" id="GO:0016020">
    <property type="term" value="C:membrane"/>
    <property type="evidence" value="ECO:0007669"/>
    <property type="project" value="UniProtKB-SubCell"/>
</dbReference>
<gene>
    <name evidence="16" type="ORF">CEURO_LOCUS18771</name>
</gene>
<keyword evidence="3" id="KW-0433">Leucine-rich repeat</keyword>
<feature type="binding site" evidence="11">
    <location>
        <position position="361"/>
    </location>
    <ligand>
        <name>ATP</name>
        <dbReference type="ChEBI" id="CHEBI:30616"/>
    </ligand>
</feature>
<evidence type="ECO:0000256" key="14">
    <source>
        <dbReference type="SAM" id="SignalP"/>
    </source>
</evidence>
<keyword evidence="2" id="KW-0597">Phosphoprotein</keyword>
<dbReference type="Gene3D" id="3.80.10.10">
    <property type="entry name" value="Ribonuclease Inhibitor"/>
    <property type="match status" value="2"/>
</dbReference>
<feature type="region of interest" description="Disordered" evidence="12">
    <location>
        <begin position="596"/>
        <end position="625"/>
    </location>
</feature>
<evidence type="ECO:0000256" key="9">
    <source>
        <dbReference type="ARBA" id="ARBA00022989"/>
    </source>
</evidence>
<dbReference type="FunFam" id="3.30.200.20:FF:000307">
    <property type="entry name" value="pollen receptor-like kinase 1"/>
    <property type="match status" value="1"/>
</dbReference>
<dbReference type="InterPro" id="IPR050994">
    <property type="entry name" value="At_inactive_RLKs"/>
</dbReference>
<dbReference type="InterPro" id="IPR001245">
    <property type="entry name" value="Ser-Thr/Tyr_kinase_cat_dom"/>
</dbReference>
<name>A0A9P0ZS46_CUSEU</name>
<keyword evidence="10 13" id="KW-0472">Membrane</keyword>
<dbReference type="PANTHER" id="PTHR48010:SF1">
    <property type="entry name" value="PROTEIN KINASE DOMAIN-CONTAINING PROTEIN"/>
    <property type="match status" value="1"/>
</dbReference>
<evidence type="ECO:0000256" key="7">
    <source>
        <dbReference type="ARBA" id="ARBA00022741"/>
    </source>
</evidence>
<keyword evidence="6" id="KW-0677">Repeat</keyword>
<keyword evidence="8 11" id="KW-0067">ATP-binding</keyword>
<dbReference type="Pfam" id="PF00560">
    <property type="entry name" value="LRR_1"/>
    <property type="match status" value="3"/>
</dbReference>
<dbReference type="SUPFAM" id="SSF52058">
    <property type="entry name" value="L domain-like"/>
    <property type="match status" value="1"/>
</dbReference>
<dbReference type="Pfam" id="PF07714">
    <property type="entry name" value="PK_Tyr_Ser-Thr"/>
    <property type="match status" value="1"/>
</dbReference>
<dbReference type="InterPro" id="IPR001611">
    <property type="entry name" value="Leu-rich_rpt"/>
</dbReference>
<keyword evidence="5 14" id="KW-0732">Signal</keyword>
<dbReference type="Pfam" id="PF08263">
    <property type="entry name" value="LRRNT_2"/>
    <property type="match status" value="1"/>
</dbReference>
<keyword evidence="7 11" id="KW-0547">Nucleotide-binding</keyword>
<dbReference type="EMBL" id="CAMAPE010000053">
    <property type="protein sequence ID" value="CAH9110227.1"/>
    <property type="molecule type" value="Genomic_DNA"/>
</dbReference>
<dbReference type="FunFam" id="3.80.10.10:FF:000234">
    <property type="entry name" value="Probable inactive receptor kinase RLK902"/>
    <property type="match status" value="1"/>
</dbReference>
<dbReference type="Proteomes" id="UP001152484">
    <property type="component" value="Unassembled WGS sequence"/>
</dbReference>
<dbReference type="GO" id="GO:0004672">
    <property type="term" value="F:protein kinase activity"/>
    <property type="evidence" value="ECO:0007669"/>
    <property type="project" value="InterPro"/>
</dbReference>
<evidence type="ECO:0000259" key="15">
    <source>
        <dbReference type="PROSITE" id="PS50011"/>
    </source>
</evidence>
<keyword evidence="17" id="KW-1185">Reference proteome</keyword>
<dbReference type="PANTHER" id="PTHR48010">
    <property type="entry name" value="OS05G0588300 PROTEIN"/>
    <property type="match status" value="1"/>
</dbReference>
<feature type="signal peptide" evidence="14">
    <location>
        <begin position="1"/>
        <end position="22"/>
    </location>
</feature>
<evidence type="ECO:0000256" key="12">
    <source>
        <dbReference type="SAM" id="MobiDB-lite"/>
    </source>
</evidence>
<accession>A0A9P0ZS46</accession>
<feature type="chain" id="PRO_5040324843" description="Protein kinase domain-containing protein" evidence="14">
    <location>
        <begin position="23"/>
        <end position="625"/>
    </location>
</feature>
<feature type="compositionally biased region" description="Polar residues" evidence="12">
    <location>
        <begin position="598"/>
        <end position="611"/>
    </location>
</feature>
<dbReference type="InterPro" id="IPR000719">
    <property type="entry name" value="Prot_kinase_dom"/>
</dbReference>
<feature type="transmembrane region" description="Helical" evidence="13">
    <location>
        <begin position="247"/>
        <end position="270"/>
    </location>
</feature>
<dbReference type="PROSITE" id="PS00107">
    <property type="entry name" value="PROTEIN_KINASE_ATP"/>
    <property type="match status" value="1"/>
</dbReference>
<evidence type="ECO:0000256" key="11">
    <source>
        <dbReference type="PROSITE-ProRule" id="PRU10141"/>
    </source>
</evidence>